<dbReference type="SUPFAM" id="SSF51735">
    <property type="entry name" value="NAD(P)-binding Rossmann-fold domains"/>
    <property type="match status" value="1"/>
</dbReference>
<evidence type="ECO:0000313" key="3">
    <source>
        <dbReference type="Proteomes" id="UP001190926"/>
    </source>
</evidence>
<dbReference type="GO" id="GO:0016618">
    <property type="term" value="F:hydroxypyruvate reductase [NAD(P)H] activity"/>
    <property type="evidence" value="ECO:0007669"/>
    <property type="project" value="TreeGrafter"/>
</dbReference>
<dbReference type="GO" id="GO:0005829">
    <property type="term" value="C:cytosol"/>
    <property type="evidence" value="ECO:0007669"/>
    <property type="project" value="TreeGrafter"/>
</dbReference>
<evidence type="ECO:0000256" key="1">
    <source>
        <dbReference type="ARBA" id="ARBA00023002"/>
    </source>
</evidence>
<gene>
    <name evidence="2" type="ORF">C2S53_020219</name>
</gene>
<dbReference type="Gene3D" id="3.40.50.720">
    <property type="entry name" value="NAD(P)-binding Rossmann-like Domain"/>
    <property type="match status" value="3"/>
</dbReference>
<sequence>MKTTVKVKIMGCEAQLDAYLDASIGYHMEDWNYLNFSNVTSLIYCITYLIQEMKRMNVQHPKIREYLGRIGFAIAKRAEEFSCTINYHSRTKKQSTNSATTPMPLIWLQTALTDEARHIVNRENVVLLPHVGTDTVEASDAMADLVVANLESHFLKKPLLTPVI</sequence>
<proteinExistence type="predicted"/>
<comment type="caution">
    <text evidence="2">The sequence shown here is derived from an EMBL/GenBank/DDBJ whole genome shotgun (WGS) entry which is preliminary data.</text>
</comment>
<evidence type="ECO:0000313" key="2">
    <source>
        <dbReference type="EMBL" id="KAH6833657.1"/>
    </source>
</evidence>
<dbReference type="GO" id="GO:0030267">
    <property type="term" value="F:glyoxylate reductase (NADPH) activity"/>
    <property type="evidence" value="ECO:0007669"/>
    <property type="project" value="TreeGrafter"/>
</dbReference>
<dbReference type="PANTHER" id="PTHR10996">
    <property type="entry name" value="2-HYDROXYACID DEHYDROGENASE-RELATED"/>
    <property type="match status" value="1"/>
</dbReference>
<organism evidence="2 3">
    <name type="scientific">Perilla frutescens var. hirtella</name>
    <name type="common">Perilla citriodora</name>
    <name type="synonym">Perilla setoyensis</name>
    <dbReference type="NCBI Taxonomy" id="608512"/>
    <lineage>
        <taxon>Eukaryota</taxon>
        <taxon>Viridiplantae</taxon>
        <taxon>Streptophyta</taxon>
        <taxon>Embryophyta</taxon>
        <taxon>Tracheophyta</taxon>
        <taxon>Spermatophyta</taxon>
        <taxon>Magnoliopsida</taxon>
        <taxon>eudicotyledons</taxon>
        <taxon>Gunneridae</taxon>
        <taxon>Pentapetalae</taxon>
        <taxon>asterids</taxon>
        <taxon>lamiids</taxon>
        <taxon>Lamiales</taxon>
        <taxon>Lamiaceae</taxon>
        <taxon>Nepetoideae</taxon>
        <taxon>Elsholtzieae</taxon>
        <taxon>Perilla</taxon>
    </lineage>
</organism>
<dbReference type="InterPro" id="IPR050223">
    <property type="entry name" value="D-isomer_2-hydroxyacid_DH"/>
</dbReference>
<reference evidence="2 3" key="1">
    <citation type="journal article" date="2021" name="Nat. Commun.">
        <title>Incipient diploidization of the medicinal plant Perilla within 10,000 years.</title>
        <authorList>
            <person name="Zhang Y."/>
            <person name="Shen Q."/>
            <person name="Leng L."/>
            <person name="Zhang D."/>
            <person name="Chen S."/>
            <person name="Shi Y."/>
            <person name="Ning Z."/>
            <person name="Chen S."/>
        </authorList>
    </citation>
    <scope>NUCLEOTIDE SEQUENCE [LARGE SCALE GENOMIC DNA]</scope>
    <source>
        <strain evidence="3">cv. PC099</strain>
    </source>
</reference>
<dbReference type="EMBL" id="SDAM02000057">
    <property type="protein sequence ID" value="KAH6833657.1"/>
    <property type="molecule type" value="Genomic_DNA"/>
</dbReference>
<dbReference type="PANTHER" id="PTHR10996:SF235">
    <property type="entry name" value="GLYOXYLATE_HYDROXYPYRUVATE REDUCTASE A HPR2-LIKE"/>
    <property type="match status" value="1"/>
</dbReference>
<name>A0AAD4JH17_PERFH</name>
<protein>
    <submittedName>
        <fullName evidence="2">Uncharacterized protein</fullName>
    </submittedName>
</protein>
<dbReference type="Proteomes" id="UP001190926">
    <property type="component" value="Unassembled WGS sequence"/>
</dbReference>
<dbReference type="AlphaFoldDB" id="A0AAD4JH17"/>
<accession>A0AAD4JH17</accession>
<keyword evidence="3" id="KW-1185">Reference proteome</keyword>
<dbReference type="InterPro" id="IPR036291">
    <property type="entry name" value="NAD(P)-bd_dom_sf"/>
</dbReference>
<keyword evidence="1" id="KW-0560">Oxidoreductase</keyword>